<keyword evidence="4" id="KW-0966">Cell projection</keyword>
<dbReference type="SMART" id="SM00233">
    <property type="entry name" value="PH"/>
    <property type="match status" value="1"/>
</dbReference>
<feature type="domain" description="DH" evidence="9">
    <location>
        <begin position="275"/>
        <end position="458"/>
    </location>
</feature>
<evidence type="ECO:0000259" key="8">
    <source>
        <dbReference type="PROSITE" id="PS50003"/>
    </source>
</evidence>
<feature type="compositionally biased region" description="Basic residues" evidence="6">
    <location>
        <begin position="182"/>
        <end position="196"/>
    </location>
</feature>
<dbReference type="InterPro" id="IPR055251">
    <property type="entry name" value="SOS1_NGEF_PH"/>
</dbReference>
<dbReference type="InterPro" id="IPR035797">
    <property type="entry name" value="ARHGEF16/ARHGEF26_SH3"/>
</dbReference>
<evidence type="ECO:0000256" key="6">
    <source>
        <dbReference type="SAM" id="MobiDB-lite"/>
    </source>
</evidence>
<accession>H3BID8</accession>
<dbReference type="CDD" id="cd11938">
    <property type="entry name" value="SH3_ARHGEF16_26"/>
    <property type="match status" value="1"/>
</dbReference>
<dbReference type="Pfam" id="PF22697">
    <property type="entry name" value="SOS1_NGEF_PH"/>
    <property type="match status" value="1"/>
</dbReference>
<dbReference type="STRING" id="7897.ENSLACP00000021659"/>
<comment type="subcellular location">
    <subcellularLocation>
        <location evidence="1">Cell projection</location>
    </subcellularLocation>
</comment>
<evidence type="ECO:0000256" key="3">
    <source>
        <dbReference type="ARBA" id="ARBA00022658"/>
    </source>
</evidence>
<feature type="compositionally biased region" description="Polar residues" evidence="6">
    <location>
        <begin position="101"/>
        <end position="112"/>
    </location>
</feature>
<dbReference type="Gene3D" id="2.30.30.40">
    <property type="entry name" value="SH3 Domains"/>
    <property type="match status" value="1"/>
</dbReference>
<evidence type="ECO:0000256" key="1">
    <source>
        <dbReference type="ARBA" id="ARBA00004316"/>
    </source>
</evidence>
<name>H3BID8_LATCH</name>
<keyword evidence="2 5" id="KW-0728">SH3 domain</keyword>
<dbReference type="OMA" id="FHPYVVY"/>
<dbReference type="SMART" id="SM00325">
    <property type="entry name" value="RhoGEF"/>
    <property type="match status" value="1"/>
</dbReference>
<dbReference type="GeneTree" id="ENSGT01030000234571"/>
<dbReference type="EMBL" id="AFYH01000604">
    <property type="status" value="NOT_ANNOTATED_CDS"/>
    <property type="molecule type" value="Genomic_DNA"/>
</dbReference>
<organism evidence="10 11">
    <name type="scientific">Latimeria chalumnae</name>
    <name type="common">Coelacanth</name>
    <dbReference type="NCBI Taxonomy" id="7897"/>
    <lineage>
        <taxon>Eukaryota</taxon>
        <taxon>Metazoa</taxon>
        <taxon>Chordata</taxon>
        <taxon>Craniata</taxon>
        <taxon>Vertebrata</taxon>
        <taxon>Euteleostomi</taxon>
        <taxon>Coelacanthiformes</taxon>
        <taxon>Coelacanthidae</taxon>
        <taxon>Latimeria</taxon>
    </lineage>
</organism>
<dbReference type="EMBL" id="AFYH01000605">
    <property type="status" value="NOT_ANNOTATED_CDS"/>
    <property type="molecule type" value="Genomic_DNA"/>
</dbReference>
<dbReference type="InterPro" id="IPR001849">
    <property type="entry name" value="PH_domain"/>
</dbReference>
<reference evidence="10" key="3">
    <citation type="submission" date="2025-09" db="UniProtKB">
        <authorList>
            <consortium name="Ensembl"/>
        </authorList>
    </citation>
    <scope>IDENTIFICATION</scope>
</reference>
<dbReference type="Ensembl" id="ENSLACT00000021800.1">
    <property type="protein sequence ID" value="ENSLACP00000021659.1"/>
    <property type="gene ID" value="ENSLACG00000019031.1"/>
</dbReference>
<dbReference type="InParanoid" id="H3BID8"/>
<dbReference type="SUPFAM" id="SSF50044">
    <property type="entry name" value="SH3-domain"/>
    <property type="match status" value="1"/>
</dbReference>
<dbReference type="InterPro" id="IPR047271">
    <property type="entry name" value="Ephexin-like"/>
</dbReference>
<dbReference type="PANTHER" id="PTHR12845:SF3">
    <property type="entry name" value="RHO GUANINE NUCLEOTIDE EXCHANGE FACTOR 16"/>
    <property type="match status" value="1"/>
</dbReference>
<dbReference type="InterPro" id="IPR047270">
    <property type="entry name" value="PH_ephexin"/>
</dbReference>
<dbReference type="GO" id="GO:0042995">
    <property type="term" value="C:cell projection"/>
    <property type="evidence" value="ECO:0007669"/>
    <property type="project" value="UniProtKB-SubCell"/>
</dbReference>
<dbReference type="PROSITE" id="PS50010">
    <property type="entry name" value="DH_2"/>
    <property type="match status" value="1"/>
</dbReference>
<sequence length="704" mass="79869">EVPQRHSDGTLEDKSPLLLERKYVSKLHIKTTGAARGQQAPSACTQDDSDKSPECTPSPVDCQKVILSTDSMAALKRGTQQLIPKGLAAPNKTKMRHSTILGDTSTRRTSSQDPKRESAPNLSFDEWDYAEEAGGTLTRNRRNQSYRAAMKGLVDSQNGESAKPVSSLKPVTEESAAQRSRSPARNKKAIGRRKNQKQGGSFKDEPKLYQEIRERGLHSNNQEQCDDDEFNQGGSSQPGETIVIKNFRPTQLTWSQLPQVQEMGILENISPEERKRQEAIFELITSEYSYQHSLDVLVRLFMSSEDLRKTLTSTEHHHLFSNISDIQEASKRFFDDLERVHKMNPVIGDVGDLVEHHASNQFNPYVSYCSNEVYQQRTLQKLLLSNAAFKDELKQIEMKSECGGLPMISFLILPMQRVTRLPLLMDTICQKTHSFLEKESAARGLKAISKLVKKCNEGARKMERTEQMYTIQTQLEFGKIKKAFPLVSSSRWLLRRGELSSEETGLFRIGFGKQHYLFLFNDVLIITKKKNEESYMVLDYAKLDDIEVETVENGEPQLSPPGKGVGGGTTRAGSSNQFKIIMCKNSEGKREQITLATESLSDKARWITALQYNKQKDQDTGNKEDLLQVEIIKAYLAKQPDELALQQADVVTVLQQVDDWYHGERLRDGEKGWFPQACSQVITNRNAVEWNVRRMERLRIETDV</sequence>
<evidence type="ECO:0000256" key="4">
    <source>
        <dbReference type="ARBA" id="ARBA00023273"/>
    </source>
</evidence>
<dbReference type="PROSITE" id="PS50003">
    <property type="entry name" value="PH_DOMAIN"/>
    <property type="match status" value="1"/>
</dbReference>
<feature type="region of interest" description="Disordered" evidence="6">
    <location>
        <begin position="219"/>
        <end position="239"/>
    </location>
</feature>
<dbReference type="Pfam" id="PF00018">
    <property type="entry name" value="SH3_1"/>
    <property type="match status" value="1"/>
</dbReference>
<dbReference type="Gene3D" id="1.20.900.10">
    <property type="entry name" value="Dbl homology (DH) domain"/>
    <property type="match status" value="1"/>
</dbReference>
<dbReference type="Pfam" id="PF00621">
    <property type="entry name" value="RhoGEF"/>
    <property type="match status" value="1"/>
</dbReference>
<proteinExistence type="predicted"/>
<dbReference type="InterPro" id="IPR001452">
    <property type="entry name" value="SH3_domain"/>
</dbReference>
<evidence type="ECO:0000259" key="7">
    <source>
        <dbReference type="PROSITE" id="PS50002"/>
    </source>
</evidence>
<feature type="region of interest" description="Disordered" evidence="6">
    <location>
        <begin position="30"/>
        <end position="60"/>
    </location>
</feature>
<dbReference type="CDD" id="cd01221">
    <property type="entry name" value="PH_ephexin"/>
    <property type="match status" value="1"/>
</dbReference>
<dbReference type="HOGENOM" id="CLU_012820_2_1_1"/>
<reference evidence="10" key="2">
    <citation type="submission" date="2025-08" db="UniProtKB">
        <authorList>
            <consortium name="Ensembl"/>
        </authorList>
    </citation>
    <scope>IDENTIFICATION</scope>
</reference>
<dbReference type="EMBL" id="AFYH01000603">
    <property type="status" value="NOT_ANNOTATED_CDS"/>
    <property type="molecule type" value="Genomic_DNA"/>
</dbReference>
<evidence type="ECO:0000256" key="5">
    <source>
        <dbReference type="PROSITE-ProRule" id="PRU00192"/>
    </source>
</evidence>
<keyword evidence="3" id="KW-0344">Guanine-nucleotide releasing factor</keyword>
<dbReference type="InterPro" id="IPR035899">
    <property type="entry name" value="DBL_dom_sf"/>
</dbReference>
<dbReference type="FunCoup" id="H3BID8">
    <property type="interactions" value="489"/>
</dbReference>
<evidence type="ECO:0000259" key="9">
    <source>
        <dbReference type="PROSITE" id="PS50010"/>
    </source>
</evidence>
<reference evidence="11" key="1">
    <citation type="submission" date="2011-08" db="EMBL/GenBank/DDBJ databases">
        <title>The draft genome of Latimeria chalumnae.</title>
        <authorList>
            <person name="Di Palma F."/>
            <person name="Alfoldi J."/>
            <person name="Johnson J."/>
            <person name="Berlin A."/>
            <person name="Gnerre S."/>
            <person name="Jaffe D."/>
            <person name="MacCallum I."/>
            <person name="Young S."/>
            <person name="Walker B.J."/>
            <person name="Lander E."/>
            <person name="Lindblad-Toh K."/>
        </authorList>
    </citation>
    <scope>NUCLEOTIDE SEQUENCE [LARGE SCALE GENOMIC DNA]</scope>
    <source>
        <strain evidence="11">Wild caught</strain>
    </source>
</reference>
<gene>
    <name evidence="10" type="primary">ARHGEF16</name>
</gene>
<dbReference type="SMART" id="SM00326">
    <property type="entry name" value="SH3"/>
    <property type="match status" value="1"/>
</dbReference>
<dbReference type="AlphaFoldDB" id="H3BID8"/>
<feature type="domain" description="SH3" evidence="7">
    <location>
        <begin position="624"/>
        <end position="684"/>
    </location>
</feature>
<evidence type="ECO:0000313" key="10">
    <source>
        <dbReference type="Ensembl" id="ENSLACP00000021659.1"/>
    </source>
</evidence>
<evidence type="ECO:0000313" key="11">
    <source>
        <dbReference type="Proteomes" id="UP000008672"/>
    </source>
</evidence>
<evidence type="ECO:0000256" key="2">
    <source>
        <dbReference type="ARBA" id="ARBA00022443"/>
    </source>
</evidence>
<dbReference type="Proteomes" id="UP000008672">
    <property type="component" value="Unassembled WGS sequence"/>
</dbReference>
<dbReference type="GO" id="GO:0005085">
    <property type="term" value="F:guanyl-nucleotide exchange factor activity"/>
    <property type="evidence" value="ECO:0007669"/>
    <property type="project" value="UniProtKB-KW"/>
</dbReference>
<dbReference type="EMBL" id="AFYH01000602">
    <property type="status" value="NOT_ANNOTATED_CDS"/>
    <property type="molecule type" value="Genomic_DNA"/>
</dbReference>
<dbReference type="SUPFAM" id="SSF50729">
    <property type="entry name" value="PH domain-like"/>
    <property type="match status" value="1"/>
</dbReference>
<feature type="domain" description="PH" evidence="8">
    <location>
        <begin position="492"/>
        <end position="615"/>
    </location>
</feature>
<dbReference type="InterPro" id="IPR036028">
    <property type="entry name" value="SH3-like_dom_sf"/>
</dbReference>
<protein>
    <submittedName>
        <fullName evidence="10">Rho guanine nucleotide exchange factor 16</fullName>
    </submittedName>
</protein>
<feature type="region of interest" description="Disordered" evidence="6">
    <location>
        <begin position="152"/>
        <end position="207"/>
    </location>
</feature>
<dbReference type="CDD" id="cd00160">
    <property type="entry name" value="RhoGEF"/>
    <property type="match status" value="1"/>
</dbReference>
<keyword evidence="11" id="KW-1185">Reference proteome</keyword>
<dbReference type="eggNOG" id="KOG3523">
    <property type="taxonomic scope" value="Eukaryota"/>
</dbReference>
<dbReference type="InterPro" id="IPR011993">
    <property type="entry name" value="PH-like_dom_sf"/>
</dbReference>
<dbReference type="SUPFAM" id="SSF48065">
    <property type="entry name" value="DBL homology domain (DH-domain)"/>
    <property type="match status" value="1"/>
</dbReference>
<dbReference type="PANTHER" id="PTHR12845">
    <property type="entry name" value="GUANINE NUCLEOTIDE EXCHANGE FACTOR"/>
    <property type="match status" value="1"/>
</dbReference>
<dbReference type="PROSITE" id="PS50002">
    <property type="entry name" value="SH3"/>
    <property type="match status" value="1"/>
</dbReference>
<dbReference type="FunFam" id="1.20.900.10:FF:000007">
    <property type="entry name" value="rho guanine nucleotide exchange factor 19"/>
    <property type="match status" value="1"/>
</dbReference>
<dbReference type="InterPro" id="IPR000219">
    <property type="entry name" value="DH_dom"/>
</dbReference>
<dbReference type="Gene3D" id="2.30.29.30">
    <property type="entry name" value="Pleckstrin-homology domain (PH domain)/Phosphotyrosine-binding domain (PTB)"/>
    <property type="match status" value="1"/>
</dbReference>
<feature type="region of interest" description="Disordered" evidence="6">
    <location>
        <begin position="85"/>
        <end position="127"/>
    </location>
</feature>